<dbReference type="EMBL" id="CP069188">
    <property type="protein sequence ID" value="QRV17055.1"/>
    <property type="molecule type" value="Genomic_DNA"/>
</dbReference>
<dbReference type="GeneID" id="62875336"/>
<dbReference type="KEGG" id="hsal:JMJ58_09390"/>
<keyword evidence="1" id="KW-0812">Transmembrane</keyword>
<keyword evidence="1" id="KW-1133">Transmembrane helix</keyword>
<dbReference type="OrthoDB" id="188212at2157"/>
<keyword evidence="1" id="KW-0472">Membrane</keyword>
<name>A0A8T8E5B8_9EURY</name>
<accession>A0A8T8E5B8</accession>
<organism evidence="2 3">
    <name type="scientific">Haloterrigena salifodinae</name>
    <dbReference type="NCBI Taxonomy" id="2675099"/>
    <lineage>
        <taxon>Archaea</taxon>
        <taxon>Methanobacteriati</taxon>
        <taxon>Methanobacteriota</taxon>
        <taxon>Stenosarchaea group</taxon>
        <taxon>Halobacteria</taxon>
        <taxon>Halobacteriales</taxon>
        <taxon>Natrialbaceae</taxon>
        <taxon>Haloterrigena</taxon>
    </lineage>
</organism>
<gene>
    <name evidence="2" type="ORF">JMJ58_09390</name>
</gene>
<evidence type="ECO:0000313" key="2">
    <source>
        <dbReference type="EMBL" id="QRV17055.1"/>
    </source>
</evidence>
<feature type="transmembrane region" description="Helical" evidence="1">
    <location>
        <begin position="12"/>
        <end position="31"/>
    </location>
</feature>
<dbReference type="RefSeq" id="WP_204749166.1">
    <property type="nucleotide sequence ID" value="NZ_CP069188.1"/>
</dbReference>
<keyword evidence="3" id="KW-1185">Reference proteome</keyword>
<protein>
    <submittedName>
        <fullName evidence="2">Uncharacterized protein</fullName>
    </submittedName>
</protein>
<evidence type="ECO:0000256" key="1">
    <source>
        <dbReference type="SAM" id="Phobius"/>
    </source>
</evidence>
<dbReference type="AlphaFoldDB" id="A0A8T8E5B8"/>
<proteinExistence type="predicted"/>
<evidence type="ECO:0000313" key="3">
    <source>
        <dbReference type="Proteomes" id="UP000637819"/>
    </source>
</evidence>
<dbReference type="Proteomes" id="UP000637819">
    <property type="component" value="Chromosome"/>
</dbReference>
<feature type="transmembrane region" description="Helical" evidence="1">
    <location>
        <begin position="43"/>
        <end position="64"/>
    </location>
</feature>
<reference evidence="2 3" key="1">
    <citation type="submission" date="2021-01" db="EMBL/GenBank/DDBJ databases">
        <title>Genome Sequence and Methylation Pattern of Haloterrigena salifodinae BOL5-1, An Extremely Halophilic Archaeon from a Bolivian Salt Mine.</title>
        <authorList>
            <person name="DasSarma P."/>
            <person name="Anton B.P."/>
            <person name="DasSarma S.L."/>
            <person name="von Ehrenheim H.A.L."/>
            <person name="Martinez F.L."/>
            <person name="Guzman D."/>
            <person name="Roberts R.J."/>
            <person name="DasSarma S."/>
        </authorList>
    </citation>
    <scope>NUCLEOTIDE SEQUENCE [LARGE SCALE GENOMIC DNA]</scope>
    <source>
        <strain evidence="2 3">BOL5-1</strain>
    </source>
</reference>
<sequence>MSESSRPVDERRTTNALLGLILVTLAAGFLYVGDGTGNVTRRVAGLILTTVLWLPLLTGVALLLSRG</sequence>